<name>A0A1D7QMZ8_9SPHI</name>
<dbReference type="OrthoDB" id="635358at2"/>
<protein>
    <recommendedName>
        <fullName evidence="4">Gliding motility-associated C-terminal domain-containing protein</fullName>
    </recommendedName>
</protein>
<organism evidence="2 3">
    <name type="scientific">Pedobacter steynii</name>
    <dbReference type="NCBI Taxonomy" id="430522"/>
    <lineage>
        <taxon>Bacteria</taxon>
        <taxon>Pseudomonadati</taxon>
        <taxon>Bacteroidota</taxon>
        <taxon>Sphingobacteriia</taxon>
        <taxon>Sphingobacteriales</taxon>
        <taxon>Sphingobacteriaceae</taxon>
        <taxon>Pedobacter</taxon>
    </lineage>
</organism>
<feature type="signal peptide" evidence="1">
    <location>
        <begin position="1"/>
        <end position="20"/>
    </location>
</feature>
<dbReference type="NCBIfam" id="TIGR04131">
    <property type="entry name" value="Bac_Flav_CTERM"/>
    <property type="match status" value="1"/>
</dbReference>
<dbReference type="Proteomes" id="UP000094313">
    <property type="component" value="Chromosome"/>
</dbReference>
<keyword evidence="3" id="KW-1185">Reference proteome</keyword>
<dbReference type="SUPFAM" id="SSF82171">
    <property type="entry name" value="DPP6 N-terminal domain-like"/>
    <property type="match status" value="1"/>
</dbReference>
<dbReference type="Pfam" id="PF13585">
    <property type="entry name" value="CHU_C"/>
    <property type="match status" value="1"/>
</dbReference>
<evidence type="ECO:0008006" key="4">
    <source>
        <dbReference type="Google" id="ProtNLM"/>
    </source>
</evidence>
<keyword evidence="1" id="KW-0732">Signal</keyword>
<evidence type="ECO:0000256" key="1">
    <source>
        <dbReference type="SAM" id="SignalP"/>
    </source>
</evidence>
<dbReference type="KEGG" id="psty:BFS30_24455"/>
<dbReference type="EMBL" id="CP017141">
    <property type="protein sequence ID" value="AOM80035.1"/>
    <property type="molecule type" value="Genomic_DNA"/>
</dbReference>
<reference evidence="2 3" key="1">
    <citation type="submission" date="2016-08" db="EMBL/GenBank/DDBJ databases">
        <authorList>
            <person name="Seilhamer J.J."/>
        </authorList>
    </citation>
    <scope>NUCLEOTIDE SEQUENCE [LARGE SCALE GENOMIC DNA]</scope>
    <source>
        <strain evidence="2 3">DX4</strain>
    </source>
</reference>
<dbReference type="RefSeq" id="WP_069381697.1">
    <property type="nucleotide sequence ID" value="NZ_CP017141.1"/>
</dbReference>
<gene>
    <name evidence="2" type="ORF">BFS30_24455</name>
</gene>
<evidence type="ECO:0000313" key="2">
    <source>
        <dbReference type="EMBL" id="AOM80035.1"/>
    </source>
</evidence>
<dbReference type="AlphaFoldDB" id="A0A1D7QMZ8"/>
<evidence type="ECO:0000313" key="3">
    <source>
        <dbReference type="Proteomes" id="UP000094313"/>
    </source>
</evidence>
<accession>A0A1D7QMZ8</accession>
<proteinExistence type="predicted"/>
<feature type="chain" id="PRO_5009098877" description="Gliding motility-associated C-terminal domain-containing protein" evidence="1">
    <location>
        <begin position="21"/>
        <end position="761"/>
    </location>
</feature>
<sequence>MKAYLVTLLLFLTLPFISTAQGENNICNFGFQANRVINFNTPVPSVDELVNIPTNQSHWASTVCYPNGSLRFFVRFQYNFFGVPEFYVFDAAGNGIVGSEDLLTDAGLIDYSMPVVIPRPGNSDQFYIFHSVDYGLYYSLLDMSLNGGAGGMVPGEKNVQIAPPGSIFTRLITPVRGCNGTWLVIRSQIADEFYSYKVSASGIDTHKIVSHSGAYPPGDYNYGGTLKASPNGAYLSVTGWSAVELFNFERCSGKIKLTGSLDTTGNPPLFPGAGTVLPSHSRFTGVGFSPDNTKLYVTKNRNINFMIAPGELFQFDLNQPNFSALVASRTLIIANQPSIFPNLATCDLVGENPLGQIKTGPDNKVYIDNGSYTCLDTAFVPLGYNPGPAFHVLDNPNAAGLACLPVLNRIKSPLSVEFYMSGDGGESYLQNDIVYTNPLPDTLFGRHIVPACFSDSLILAVDQDKECLLWDNGSREYNRVVYENGKYAVTYFKDCVYHSDTFLVSFVATPFLTVINQSCAGTNTGSIAAGNLNGESVPFNAIWYDAAGATLKNSSQNIADTINGLATGTYTVKLTYQSGCDITLFATISSYPAPVVSASPADTTIRYGDSIPLQAAGALLYVWSPATFLDTVIGALVWAAPLQPTIITVLGIDENGCGDTGIVSIDIDYTMPSMVPNAFSPNGDGLNDIFKIEGISYQRIKQFWVFNRFGQCVFSTSDPTKGWNGTQNNNPCDVGTYHYLIELELPDRSSKTYKGDVLLIR</sequence>
<dbReference type="InterPro" id="IPR026341">
    <property type="entry name" value="T9SS_type_B"/>
</dbReference>